<reference evidence="3" key="1">
    <citation type="submission" date="2021-01" db="UniProtKB">
        <authorList>
            <consortium name="EnsemblPlants"/>
        </authorList>
    </citation>
    <scope>IDENTIFICATION</scope>
</reference>
<dbReference type="Gramene" id="Kaladp0096s0083.1.v1.1">
    <property type="protein sequence ID" value="Kaladp0096s0083.1.v1.1"/>
    <property type="gene ID" value="Kaladp0096s0083.v1.1"/>
</dbReference>
<dbReference type="Pfam" id="PF00781">
    <property type="entry name" value="DAGK_cat"/>
    <property type="match status" value="1"/>
</dbReference>
<dbReference type="GO" id="GO:0001729">
    <property type="term" value="F:ceramide kinase activity"/>
    <property type="evidence" value="ECO:0007669"/>
    <property type="project" value="TreeGrafter"/>
</dbReference>
<dbReference type="OMA" id="TSHQRED"/>
<evidence type="ECO:0000259" key="2">
    <source>
        <dbReference type="PROSITE" id="PS50146"/>
    </source>
</evidence>
<dbReference type="Proteomes" id="UP000594263">
    <property type="component" value="Unplaced"/>
</dbReference>
<proteinExistence type="predicted"/>
<dbReference type="GO" id="GO:0016020">
    <property type="term" value="C:membrane"/>
    <property type="evidence" value="ECO:0007669"/>
    <property type="project" value="GOC"/>
</dbReference>
<dbReference type="PANTHER" id="PTHR12358:SF6">
    <property type="entry name" value="CERAMIDE KINASE"/>
    <property type="match status" value="1"/>
</dbReference>
<dbReference type="SUPFAM" id="SSF111331">
    <property type="entry name" value="NAD kinase/diacylglycerol kinase-like"/>
    <property type="match status" value="1"/>
</dbReference>
<dbReference type="GO" id="GO:0006672">
    <property type="term" value="P:ceramide metabolic process"/>
    <property type="evidence" value="ECO:0007669"/>
    <property type="project" value="TreeGrafter"/>
</dbReference>
<dbReference type="InterPro" id="IPR050187">
    <property type="entry name" value="Lipid_Phosphate_FormReg"/>
</dbReference>
<keyword evidence="4" id="KW-1185">Reference proteome</keyword>
<protein>
    <recommendedName>
        <fullName evidence="2">DAGKc domain-containing protein</fullName>
    </recommendedName>
</protein>
<dbReference type="Gene3D" id="3.40.50.10330">
    <property type="entry name" value="Probable inorganic polyphosphate/atp-NAD kinase, domain 1"/>
    <property type="match status" value="1"/>
</dbReference>
<organism evidence="3 4">
    <name type="scientific">Kalanchoe fedtschenkoi</name>
    <name type="common">Lavender scallops</name>
    <name type="synonym">South American air plant</name>
    <dbReference type="NCBI Taxonomy" id="63787"/>
    <lineage>
        <taxon>Eukaryota</taxon>
        <taxon>Viridiplantae</taxon>
        <taxon>Streptophyta</taxon>
        <taxon>Embryophyta</taxon>
        <taxon>Tracheophyta</taxon>
        <taxon>Spermatophyta</taxon>
        <taxon>Magnoliopsida</taxon>
        <taxon>eudicotyledons</taxon>
        <taxon>Gunneridae</taxon>
        <taxon>Pentapetalae</taxon>
        <taxon>Saxifragales</taxon>
        <taxon>Crassulaceae</taxon>
        <taxon>Kalanchoe</taxon>
    </lineage>
</organism>
<evidence type="ECO:0000313" key="4">
    <source>
        <dbReference type="Proteomes" id="UP000594263"/>
    </source>
</evidence>
<dbReference type="PANTHER" id="PTHR12358">
    <property type="entry name" value="SPHINGOSINE KINASE"/>
    <property type="match status" value="1"/>
</dbReference>
<sequence length="287" mass="30846">MDDMSAADAGAADVGSSVLVLDHVGDVALTLNSDTLSWEPLHADAHHNDGSDCLGFKLVPKVETQINFADAYAVELIGWGVIHESRRLLGLQYEMMYRFTVHGIQRSKAQPSLRVPAVYTFGHKSLRTCQMWVNQIDLFLSKQVCRPKNLLVFVHPLSGKGNGCKTWETVAPIFSRAKVKTKVLVTQWAGHAFDVASSLTDAELNEYDGLVAVGGDGLFNEILNGLLGLRHFPYPPTPSDSVLTAEDDQAAVGTSGKDEACCPLLPTSTGNGSGPLNPGNISVMGNL</sequence>
<dbReference type="EnsemblPlants" id="Kaladp0096s0083.1.v1.1">
    <property type="protein sequence ID" value="Kaladp0096s0083.1.v1.1"/>
    <property type="gene ID" value="Kaladp0096s0083.v1.1"/>
</dbReference>
<evidence type="ECO:0000256" key="1">
    <source>
        <dbReference type="SAM" id="MobiDB-lite"/>
    </source>
</evidence>
<dbReference type="AlphaFoldDB" id="A0A7N1A4H4"/>
<dbReference type="InterPro" id="IPR017438">
    <property type="entry name" value="ATP-NAD_kinase_N"/>
</dbReference>
<feature type="domain" description="DAGKc" evidence="2">
    <location>
        <begin position="145"/>
        <end position="236"/>
    </location>
</feature>
<evidence type="ECO:0000313" key="3">
    <source>
        <dbReference type="EnsemblPlants" id="Kaladp0096s0083.1.v1.1"/>
    </source>
</evidence>
<dbReference type="PROSITE" id="PS50146">
    <property type="entry name" value="DAGK"/>
    <property type="match status" value="1"/>
</dbReference>
<dbReference type="InterPro" id="IPR001206">
    <property type="entry name" value="Diacylglycerol_kinase_cat_dom"/>
</dbReference>
<accession>A0A7N1A4H4</accession>
<name>A0A7N1A4H4_KALFE</name>
<dbReference type="InterPro" id="IPR016064">
    <property type="entry name" value="NAD/diacylglycerol_kinase_sf"/>
</dbReference>
<feature type="region of interest" description="Disordered" evidence="1">
    <location>
        <begin position="265"/>
        <end position="287"/>
    </location>
</feature>